<gene>
    <name evidence="2" type="ORF">PMEA_00005308</name>
</gene>
<dbReference type="AlphaFoldDB" id="A0AAU9Y3I5"/>
<comment type="caution">
    <text evidence="2">The sequence shown here is derived from an EMBL/GenBank/DDBJ whole genome shotgun (WGS) entry which is preliminary data.</text>
</comment>
<organism evidence="2 3">
    <name type="scientific">Pocillopora meandrina</name>
    <dbReference type="NCBI Taxonomy" id="46732"/>
    <lineage>
        <taxon>Eukaryota</taxon>
        <taxon>Metazoa</taxon>
        <taxon>Cnidaria</taxon>
        <taxon>Anthozoa</taxon>
        <taxon>Hexacorallia</taxon>
        <taxon>Scleractinia</taxon>
        <taxon>Astrocoeniina</taxon>
        <taxon>Pocilloporidae</taxon>
        <taxon>Pocillopora</taxon>
    </lineage>
</organism>
<proteinExistence type="predicted"/>
<protein>
    <recommendedName>
        <fullName evidence="1">Chromo domain-containing protein</fullName>
    </recommendedName>
</protein>
<dbReference type="InterPro" id="IPR000953">
    <property type="entry name" value="Chromo/chromo_shadow_dom"/>
</dbReference>
<dbReference type="InterPro" id="IPR016197">
    <property type="entry name" value="Chromo-like_dom_sf"/>
</dbReference>
<dbReference type="InterPro" id="IPR023780">
    <property type="entry name" value="Chromo_domain"/>
</dbReference>
<dbReference type="SUPFAM" id="SSF54160">
    <property type="entry name" value="Chromo domain-like"/>
    <property type="match status" value="1"/>
</dbReference>
<dbReference type="CDD" id="cd00024">
    <property type="entry name" value="CD_CSD"/>
    <property type="match status" value="1"/>
</dbReference>
<dbReference type="Proteomes" id="UP001159428">
    <property type="component" value="Unassembled WGS sequence"/>
</dbReference>
<sequence>MSKFYEVSKVLDKRTDAHGRVQYLVHWRGYRKKYDSWVDETDTNERLKQVFRTNHQGTPGLLQTLAVLVAEKLNMKKPPTTSIVRRASVTMPMDTQTFKELFGGLPSAPNLLRATKFSVLIHELDAIMPAGWSLNTFETPRLVGCSPASLSRLLF</sequence>
<feature type="domain" description="Chromo" evidence="1">
    <location>
        <begin position="5"/>
        <end position="42"/>
    </location>
</feature>
<evidence type="ECO:0000313" key="3">
    <source>
        <dbReference type="Proteomes" id="UP001159428"/>
    </source>
</evidence>
<dbReference type="EMBL" id="CALNXJ010000135">
    <property type="protein sequence ID" value="CAH3166452.1"/>
    <property type="molecule type" value="Genomic_DNA"/>
</dbReference>
<evidence type="ECO:0000259" key="1">
    <source>
        <dbReference type="PROSITE" id="PS50013"/>
    </source>
</evidence>
<dbReference type="PROSITE" id="PS50013">
    <property type="entry name" value="CHROMO_2"/>
    <property type="match status" value="1"/>
</dbReference>
<dbReference type="Gene3D" id="2.40.50.40">
    <property type="match status" value="1"/>
</dbReference>
<reference evidence="2 3" key="1">
    <citation type="submission" date="2022-05" db="EMBL/GenBank/DDBJ databases">
        <authorList>
            <consortium name="Genoscope - CEA"/>
            <person name="William W."/>
        </authorList>
    </citation>
    <scope>NUCLEOTIDE SEQUENCE [LARGE SCALE GENOMIC DNA]</scope>
</reference>
<keyword evidence="3" id="KW-1185">Reference proteome</keyword>
<evidence type="ECO:0000313" key="2">
    <source>
        <dbReference type="EMBL" id="CAH3166452.1"/>
    </source>
</evidence>
<accession>A0AAU9Y3I5</accession>
<name>A0AAU9Y3I5_9CNID</name>
<dbReference type="SMART" id="SM00298">
    <property type="entry name" value="CHROMO"/>
    <property type="match status" value="1"/>
</dbReference>
<dbReference type="Pfam" id="PF00385">
    <property type="entry name" value="Chromo"/>
    <property type="match status" value="1"/>
</dbReference>